<dbReference type="InterPro" id="IPR036390">
    <property type="entry name" value="WH_DNA-bd_sf"/>
</dbReference>
<dbReference type="Gene3D" id="3.40.50.2300">
    <property type="match status" value="1"/>
</dbReference>
<comment type="function">
    <text evidence="9">May play the central regulatory role in sporulation. It may be an element of the effector pathway responsible for the activation of sporulation genes in response to nutritional stress. Spo0A may act in concert with spo0H (a sigma factor) to control the expression of some genes that are critical to the sporulation process.</text>
</comment>
<dbReference type="SMART" id="SM00448">
    <property type="entry name" value="REC"/>
    <property type="match status" value="1"/>
</dbReference>
<keyword evidence="5 10" id="KW-0805">Transcription regulation</keyword>
<keyword evidence="2 10" id="KW-0963">Cytoplasm</keyword>
<keyword evidence="7 10" id="KW-0010">Activator</keyword>
<dbReference type="SUPFAM" id="SSF52172">
    <property type="entry name" value="CheY-like"/>
    <property type="match status" value="1"/>
</dbReference>
<dbReference type="PANTHER" id="PTHR45526">
    <property type="entry name" value="TRANSCRIPTIONAL REGULATORY PROTEIN DPIA"/>
    <property type="match status" value="1"/>
</dbReference>
<dbReference type="PIRSF" id="PIRSF006171">
    <property type="entry name" value="RR_citrat_malat"/>
    <property type="match status" value="1"/>
</dbReference>
<keyword evidence="6 10" id="KW-0238">DNA-binding</keyword>
<accession>A0ABN1JDY2</accession>
<dbReference type="InterPro" id="IPR051271">
    <property type="entry name" value="2C-system_Tx_regulators"/>
</dbReference>
<evidence type="ECO:0000313" key="13">
    <source>
        <dbReference type="EMBL" id="GAA0737174.1"/>
    </source>
</evidence>
<feature type="modified residue" description="4-aspartylphosphate" evidence="11">
    <location>
        <position position="54"/>
    </location>
</feature>
<evidence type="ECO:0000256" key="9">
    <source>
        <dbReference type="ARBA" id="ARBA00024867"/>
    </source>
</evidence>
<dbReference type="Pfam" id="PF00072">
    <property type="entry name" value="Response_reg"/>
    <property type="match status" value="1"/>
</dbReference>
<evidence type="ECO:0000256" key="7">
    <source>
        <dbReference type="ARBA" id="ARBA00023159"/>
    </source>
</evidence>
<evidence type="ECO:0000259" key="12">
    <source>
        <dbReference type="PROSITE" id="PS50110"/>
    </source>
</evidence>
<dbReference type="InterPro" id="IPR024187">
    <property type="entry name" value="Sig_transdc_resp-reg_cit/mal"/>
</dbReference>
<proteinExistence type="predicted"/>
<protein>
    <recommendedName>
        <fullName evidence="10">Transcriptional regulatory protein</fullName>
    </recommendedName>
</protein>
<dbReference type="CDD" id="cd19925">
    <property type="entry name" value="REC_citrate_TCS"/>
    <property type="match status" value="1"/>
</dbReference>
<evidence type="ECO:0000256" key="5">
    <source>
        <dbReference type="ARBA" id="ARBA00023015"/>
    </source>
</evidence>
<dbReference type="SUPFAM" id="SSF46785">
    <property type="entry name" value="Winged helix' DNA-binding domain"/>
    <property type="match status" value="1"/>
</dbReference>
<evidence type="ECO:0000256" key="3">
    <source>
        <dbReference type="ARBA" id="ARBA00022553"/>
    </source>
</evidence>
<dbReference type="InterPro" id="IPR011006">
    <property type="entry name" value="CheY-like_superfamily"/>
</dbReference>
<comment type="subcellular location">
    <subcellularLocation>
        <location evidence="1 10">Cytoplasm</location>
    </subcellularLocation>
</comment>
<keyword evidence="4 10" id="KW-0902">Two-component regulatory system</keyword>
<dbReference type="InterPro" id="IPR001789">
    <property type="entry name" value="Sig_transdc_resp-reg_receiver"/>
</dbReference>
<name>A0ABN1JDY2_9CLOT</name>
<organism evidence="13 14">
    <name type="scientific">Clostridium oceanicum</name>
    <dbReference type="NCBI Taxonomy" id="1543"/>
    <lineage>
        <taxon>Bacteria</taxon>
        <taxon>Bacillati</taxon>
        <taxon>Bacillota</taxon>
        <taxon>Clostridia</taxon>
        <taxon>Eubacteriales</taxon>
        <taxon>Clostridiaceae</taxon>
        <taxon>Clostridium</taxon>
    </lineage>
</organism>
<evidence type="ECO:0000256" key="4">
    <source>
        <dbReference type="ARBA" id="ARBA00023012"/>
    </source>
</evidence>
<dbReference type="PANTHER" id="PTHR45526:SF1">
    <property type="entry name" value="TRANSCRIPTIONAL REGULATORY PROTEIN DCUR-RELATED"/>
    <property type="match status" value="1"/>
</dbReference>
<evidence type="ECO:0000256" key="10">
    <source>
        <dbReference type="PIRNR" id="PIRNR006171"/>
    </source>
</evidence>
<dbReference type="Proteomes" id="UP001501510">
    <property type="component" value="Unassembled WGS sequence"/>
</dbReference>
<gene>
    <name evidence="13" type="ORF">GCM10008906_13000</name>
</gene>
<evidence type="ECO:0000256" key="1">
    <source>
        <dbReference type="ARBA" id="ARBA00004496"/>
    </source>
</evidence>
<dbReference type="InterPro" id="IPR048714">
    <property type="entry name" value="DpiA-like_HTH"/>
</dbReference>
<evidence type="ECO:0000256" key="11">
    <source>
        <dbReference type="PROSITE-ProRule" id="PRU00169"/>
    </source>
</evidence>
<feature type="domain" description="Response regulatory" evidence="12">
    <location>
        <begin position="3"/>
        <end position="119"/>
    </location>
</feature>
<evidence type="ECO:0000256" key="6">
    <source>
        <dbReference type="ARBA" id="ARBA00023125"/>
    </source>
</evidence>
<evidence type="ECO:0000256" key="2">
    <source>
        <dbReference type="ARBA" id="ARBA00022490"/>
    </source>
</evidence>
<evidence type="ECO:0000313" key="14">
    <source>
        <dbReference type="Proteomes" id="UP001501510"/>
    </source>
</evidence>
<comment type="caution">
    <text evidence="13">The sequence shown here is derived from an EMBL/GenBank/DDBJ whole genome shotgun (WGS) entry which is preliminary data.</text>
</comment>
<evidence type="ECO:0000256" key="8">
    <source>
        <dbReference type="ARBA" id="ARBA00023163"/>
    </source>
</evidence>
<dbReference type="RefSeq" id="WP_343760065.1">
    <property type="nucleotide sequence ID" value="NZ_BAAACG010000008.1"/>
</dbReference>
<dbReference type="Pfam" id="PF20714">
    <property type="entry name" value="HTH_64"/>
    <property type="match status" value="1"/>
</dbReference>
<keyword evidence="14" id="KW-1185">Reference proteome</keyword>
<dbReference type="EMBL" id="BAAACG010000008">
    <property type="protein sequence ID" value="GAA0737174.1"/>
    <property type="molecule type" value="Genomic_DNA"/>
</dbReference>
<keyword evidence="8 10" id="KW-0804">Transcription</keyword>
<keyword evidence="3 11" id="KW-0597">Phosphoprotein</keyword>
<sequence>MIKVLIIEDDPMVAEINKIYTEKNKNFEVYKICNNGADALTLLSKTKIDLIILDVFMPKMNGIEFLKKIREKGILLDVIIVTSSHDADKLDTVLKFGAIDYLIKPFKYERFNSALENFLNKHTLLNKNKEINQCDIDKLTKFKGKTLPVNLPKGFHKITLSRISTFMKNNNYYFTSEEVATKLNLSKVTTRKYLNYMEEINLISSNIKYGTIGRPTTEYLWNR</sequence>
<reference evidence="13 14" key="1">
    <citation type="journal article" date="2019" name="Int. J. Syst. Evol. Microbiol.">
        <title>The Global Catalogue of Microorganisms (GCM) 10K type strain sequencing project: providing services to taxonomists for standard genome sequencing and annotation.</title>
        <authorList>
            <consortium name="The Broad Institute Genomics Platform"/>
            <consortium name="The Broad Institute Genome Sequencing Center for Infectious Disease"/>
            <person name="Wu L."/>
            <person name="Ma J."/>
        </authorList>
    </citation>
    <scope>NUCLEOTIDE SEQUENCE [LARGE SCALE GENOMIC DNA]</scope>
    <source>
        <strain evidence="13 14">JCM 1407</strain>
    </source>
</reference>
<dbReference type="PROSITE" id="PS50110">
    <property type="entry name" value="RESPONSE_REGULATORY"/>
    <property type="match status" value="1"/>
</dbReference>